<evidence type="ECO:0000313" key="2">
    <source>
        <dbReference type="Proteomes" id="UP000294444"/>
    </source>
</evidence>
<dbReference type="KEGG" id="aio:EXH44_00790"/>
<dbReference type="EMBL" id="CP038145">
    <property type="protein sequence ID" value="QBQ62869.1"/>
    <property type="molecule type" value="Genomic_DNA"/>
</dbReference>
<reference evidence="1 2" key="1">
    <citation type="submission" date="2019-03" db="EMBL/GenBank/DDBJ databases">
        <authorList>
            <person name="Che Y."/>
            <person name="Zhou L."/>
        </authorList>
    </citation>
    <scope>NUCLEOTIDE SEQUENCE [LARGE SCALE GENOMIC DNA]</scope>
    <source>
        <strain evidence="1 2">AIFJ1607</strain>
    </source>
</reference>
<gene>
    <name evidence="1" type="ORF">EXH44_00790</name>
</gene>
<sequence>MSIRGIVCKKTNTFVYYALFFQYDQNREQERYTYDSCGYLTQQAQAEYGFTRDELNPEYSQQRLIQHNDIYQQGHKLNRLNHHYCSQ</sequence>
<dbReference type="GeneID" id="66619385"/>
<dbReference type="RefSeq" id="WP_042905580.1">
    <property type="nucleotide sequence ID" value="NZ_CP038145.1"/>
</dbReference>
<accession>A0A4P7CH71</accession>
<dbReference type="Proteomes" id="UP000294444">
    <property type="component" value="Chromosome"/>
</dbReference>
<evidence type="ECO:0008006" key="3">
    <source>
        <dbReference type="Google" id="ProtNLM"/>
    </source>
</evidence>
<organism evidence="1 2">
    <name type="scientific">Actinobacillus indolicus</name>
    <dbReference type="NCBI Taxonomy" id="51049"/>
    <lineage>
        <taxon>Bacteria</taxon>
        <taxon>Pseudomonadati</taxon>
        <taxon>Pseudomonadota</taxon>
        <taxon>Gammaproteobacteria</taxon>
        <taxon>Pasteurellales</taxon>
        <taxon>Pasteurellaceae</taxon>
        <taxon>Actinobacillus</taxon>
    </lineage>
</organism>
<dbReference type="AlphaFoldDB" id="A0A4P7CH71"/>
<name>A0A4P7CH71_9PAST</name>
<proteinExistence type="predicted"/>
<evidence type="ECO:0000313" key="1">
    <source>
        <dbReference type="EMBL" id="QBQ62869.1"/>
    </source>
</evidence>
<protein>
    <recommendedName>
        <fullName evidence="3">RHS repeat protein</fullName>
    </recommendedName>
</protein>
<keyword evidence="2" id="KW-1185">Reference proteome</keyword>